<sequence>MGNLCPNITLINSVLNPCLIKPRPKKTFKYPCPTWNDPFCVLGRYHEKIVNQPYGIAFITQKGGACQAARDALGNISNEFTDKSDAMCVCVPEAFSLIKRSSWDRISTVGGLFNTDSVIITEVIRLQKCIIDKKLGVKDDRDEVIKKQLTPEGGWVVLRAKEIDIATYAEMVAAISPCLSGICDPTNISYFFTRYLKDTATQFGLQLPKMLDEWIKLFEKLNSLVITIKSPSGTVATNAASVSSKVRANQKAACTGKLCVGPGISGFNKKVANAIATTQALMNMQKAASDSAKNALALAMVERTKRVIKTSESIPDASFFVNLVKSGKLSKLEDIGQAMQLTTELPEAVTELGGLLSPIAELATGFAPMSEKALAAVEQVIAYPWNKHAKELQADSSGNLKKRLPLKDVNTDVSNLQVLSESPPVKPGNFQYDSGIVSYNRWTELSMEVPCMKKARSKFELSGFKTFYDSRQFYSCKSGPQQISWPDHYIPYIKFRVGSTDS</sequence>
<reference evidence="1" key="1">
    <citation type="journal article" date="2021" name="Nat. Commun.">
        <title>Genetic determinants of endophytism in the Arabidopsis root mycobiome.</title>
        <authorList>
            <person name="Mesny F."/>
            <person name="Miyauchi S."/>
            <person name="Thiergart T."/>
            <person name="Pickel B."/>
            <person name="Atanasova L."/>
            <person name="Karlsson M."/>
            <person name="Huettel B."/>
            <person name="Barry K.W."/>
            <person name="Haridas S."/>
            <person name="Chen C."/>
            <person name="Bauer D."/>
            <person name="Andreopoulos W."/>
            <person name="Pangilinan J."/>
            <person name="LaButti K."/>
            <person name="Riley R."/>
            <person name="Lipzen A."/>
            <person name="Clum A."/>
            <person name="Drula E."/>
            <person name="Henrissat B."/>
            <person name="Kohler A."/>
            <person name="Grigoriev I.V."/>
            <person name="Martin F.M."/>
            <person name="Hacquard S."/>
        </authorList>
    </citation>
    <scope>NUCLEOTIDE SEQUENCE</scope>
    <source>
        <strain evidence="1">MPI-SDFR-AT-0068</strain>
    </source>
</reference>
<dbReference type="Proteomes" id="UP000813427">
    <property type="component" value="Unassembled WGS sequence"/>
</dbReference>
<evidence type="ECO:0000313" key="2">
    <source>
        <dbReference type="Proteomes" id="UP000813427"/>
    </source>
</evidence>
<dbReference type="EMBL" id="JAGPXF010000007">
    <property type="protein sequence ID" value="KAH7235346.1"/>
    <property type="molecule type" value="Genomic_DNA"/>
</dbReference>
<dbReference type="OrthoDB" id="2590365at2759"/>
<comment type="caution">
    <text evidence="1">The sequence shown here is derived from an EMBL/GenBank/DDBJ whole genome shotgun (WGS) entry which is preliminary data.</text>
</comment>
<name>A0A8K0W6Y1_9HYPO</name>
<keyword evidence="2" id="KW-1185">Reference proteome</keyword>
<dbReference type="AlphaFoldDB" id="A0A8K0W6Y1"/>
<evidence type="ECO:0000313" key="1">
    <source>
        <dbReference type="EMBL" id="KAH7235346.1"/>
    </source>
</evidence>
<accession>A0A8K0W6Y1</accession>
<organism evidence="1 2">
    <name type="scientific">Fusarium tricinctum</name>
    <dbReference type="NCBI Taxonomy" id="61284"/>
    <lineage>
        <taxon>Eukaryota</taxon>
        <taxon>Fungi</taxon>
        <taxon>Dikarya</taxon>
        <taxon>Ascomycota</taxon>
        <taxon>Pezizomycotina</taxon>
        <taxon>Sordariomycetes</taxon>
        <taxon>Hypocreomycetidae</taxon>
        <taxon>Hypocreales</taxon>
        <taxon>Nectriaceae</taxon>
        <taxon>Fusarium</taxon>
        <taxon>Fusarium tricinctum species complex</taxon>
    </lineage>
</organism>
<gene>
    <name evidence="1" type="ORF">BKA59DRAFT_503340</name>
</gene>
<protein>
    <submittedName>
        <fullName evidence="1">Uncharacterized protein</fullName>
    </submittedName>
</protein>
<proteinExistence type="predicted"/>